<dbReference type="Pfam" id="PF00005">
    <property type="entry name" value="ABC_tran"/>
    <property type="match status" value="1"/>
</dbReference>
<dbReference type="AlphaFoldDB" id="A0ABD3IQP5"/>
<name>A0ABD3IQP5_EUCGL</name>
<evidence type="ECO:0000256" key="1">
    <source>
        <dbReference type="ARBA" id="ARBA00004141"/>
    </source>
</evidence>
<proteinExistence type="inferred from homology"/>
<feature type="transmembrane region" description="Helical" evidence="6">
    <location>
        <begin position="122"/>
        <end position="144"/>
    </location>
</feature>
<feature type="transmembrane region" description="Helical" evidence="6">
    <location>
        <begin position="22"/>
        <end position="40"/>
    </location>
</feature>
<dbReference type="EMBL" id="JBJKBG010000011">
    <property type="protein sequence ID" value="KAL3716504.1"/>
    <property type="molecule type" value="Genomic_DNA"/>
</dbReference>
<accession>A0ABD3IQP5</accession>
<feature type="transmembrane region" description="Helical" evidence="6">
    <location>
        <begin position="94"/>
        <end position="116"/>
    </location>
</feature>
<dbReference type="InterPro" id="IPR003439">
    <property type="entry name" value="ABC_transporter-like_ATP-bd"/>
</dbReference>
<evidence type="ECO:0000256" key="5">
    <source>
        <dbReference type="ARBA" id="ARBA00023136"/>
    </source>
</evidence>
<gene>
    <name evidence="9" type="ORF">ACJRO7_008150</name>
</gene>
<feature type="transmembrane region" description="Helical" evidence="6">
    <location>
        <begin position="156"/>
        <end position="176"/>
    </location>
</feature>
<comment type="subcellular location">
    <subcellularLocation>
        <location evidence="1">Membrane</location>
        <topology evidence="1">Multi-pass membrane protein</topology>
    </subcellularLocation>
</comment>
<evidence type="ECO:0000259" key="8">
    <source>
        <dbReference type="Pfam" id="PF12698"/>
    </source>
</evidence>
<keyword evidence="4 6" id="KW-1133">Transmembrane helix</keyword>
<evidence type="ECO:0008006" key="11">
    <source>
        <dbReference type="Google" id="ProtNLM"/>
    </source>
</evidence>
<evidence type="ECO:0000256" key="6">
    <source>
        <dbReference type="SAM" id="Phobius"/>
    </source>
</evidence>
<comment type="caution">
    <text evidence="9">The sequence shown here is derived from an EMBL/GenBank/DDBJ whole genome shotgun (WGS) entry which is preliminary data.</text>
</comment>
<dbReference type="InterPro" id="IPR013525">
    <property type="entry name" value="ABC2_TM"/>
</dbReference>
<protein>
    <recommendedName>
        <fullName evidence="11">ABC transporter domain-containing protein</fullName>
    </recommendedName>
</protein>
<evidence type="ECO:0000259" key="7">
    <source>
        <dbReference type="Pfam" id="PF00005"/>
    </source>
</evidence>
<evidence type="ECO:0000313" key="10">
    <source>
        <dbReference type="Proteomes" id="UP001634007"/>
    </source>
</evidence>
<dbReference type="PANTHER" id="PTHR19229">
    <property type="entry name" value="ATP-BINDING CASSETTE TRANSPORTER SUBFAMILY A ABCA"/>
    <property type="match status" value="1"/>
</dbReference>
<comment type="similarity">
    <text evidence="2">Belongs to the ABC transporter superfamily. ABCA family. CPR flippase (TC 3.A.1.211) subfamily.</text>
</comment>
<dbReference type="InterPro" id="IPR027417">
    <property type="entry name" value="P-loop_NTPase"/>
</dbReference>
<keyword evidence="5 6" id="KW-0472">Membrane</keyword>
<dbReference type="Gene3D" id="3.40.50.300">
    <property type="entry name" value="P-loop containing nucleotide triphosphate hydrolases"/>
    <property type="match status" value="1"/>
</dbReference>
<evidence type="ECO:0000256" key="3">
    <source>
        <dbReference type="ARBA" id="ARBA00022692"/>
    </source>
</evidence>
<organism evidence="9 10">
    <name type="scientific">Eucalyptus globulus</name>
    <name type="common">Tasmanian blue gum</name>
    <dbReference type="NCBI Taxonomy" id="34317"/>
    <lineage>
        <taxon>Eukaryota</taxon>
        <taxon>Viridiplantae</taxon>
        <taxon>Streptophyta</taxon>
        <taxon>Embryophyta</taxon>
        <taxon>Tracheophyta</taxon>
        <taxon>Spermatophyta</taxon>
        <taxon>Magnoliopsida</taxon>
        <taxon>eudicotyledons</taxon>
        <taxon>Gunneridae</taxon>
        <taxon>Pentapetalae</taxon>
        <taxon>rosids</taxon>
        <taxon>malvids</taxon>
        <taxon>Myrtales</taxon>
        <taxon>Myrtaceae</taxon>
        <taxon>Myrtoideae</taxon>
        <taxon>Eucalypteae</taxon>
        <taxon>Eucalyptus</taxon>
    </lineage>
</organism>
<evidence type="ECO:0000256" key="4">
    <source>
        <dbReference type="ARBA" id="ARBA00022989"/>
    </source>
</evidence>
<dbReference type="GO" id="GO:0016020">
    <property type="term" value="C:membrane"/>
    <property type="evidence" value="ECO:0007669"/>
    <property type="project" value="UniProtKB-SubCell"/>
</dbReference>
<evidence type="ECO:0000256" key="2">
    <source>
        <dbReference type="ARBA" id="ARBA00008526"/>
    </source>
</evidence>
<sequence>MSVLALLLGVENFSAVASVGPAFLLAVAMFTFVLQISSLITEKELKPRQRDLFLAHVGDRGVDAPPSLLPAHRCFGCHIYDTAYWLSWLTWEGIINILSSLSIVLFAMMIQFNFFWNNSFPVVFLLFFLFQLNMIGFALMLSAFISKASSSTTVGFSIFIIGFLTQLVMVNGFPYGQGYGNGYRTIWSLFPPNLLAEAVKLLSQATSTHDDPGISWSRHEKCAPNNTEGVISIVCSISEVQIMTSIYGLWQLSVWFIFAIYFDNIIPNASGGGICSCIGSIPRLEHVTPDDKDVLQEERIVKAQAKEGSVDPNVAVQIRGLGKTYPGTIQLGCCKSKRTSRYHAFKELWVNFAKDQLFCLLGHNGAGKTTTINCLTGITPVTGGDALVCGCSIRNSVGMSNIRKIIGVCPQFDILQDLLTGEEHLYLFINVEGLSPASIKSVHFPNFLYVIGTCESASNPTLRYNFSRLSILMNPFEFSAHAIEKSLEEVRLTEAGKVRTGSYSRGMKCRLSVAIALIGDPKLVVLDELQQAWVHVQGGMSGT</sequence>
<dbReference type="PANTHER" id="PTHR19229:SF205">
    <property type="entry name" value="ABC TRANSPORTER A FAMILY MEMBER 1-RELATED"/>
    <property type="match status" value="1"/>
</dbReference>
<dbReference type="Proteomes" id="UP001634007">
    <property type="component" value="Unassembled WGS sequence"/>
</dbReference>
<evidence type="ECO:0000313" key="9">
    <source>
        <dbReference type="EMBL" id="KAL3716504.1"/>
    </source>
</evidence>
<dbReference type="InterPro" id="IPR026082">
    <property type="entry name" value="ABCA"/>
</dbReference>
<reference evidence="9 10" key="1">
    <citation type="submission" date="2024-11" db="EMBL/GenBank/DDBJ databases">
        <title>Chromosome-level genome assembly of Eucalyptus globulus Labill. provides insights into its genome evolution.</title>
        <authorList>
            <person name="Li X."/>
        </authorList>
    </citation>
    <scope>NUCLEOTIDE SEQUENCE [LARGE SCALE GENOMIC DNA]</scope>
    <source>
        <strain evidence="9">CL2024</strain>
        <tissue evidence="9">Fresh tender leaves</tissue>
    </source>
</reference>
<feature type="domain" description="ABC transporter" evidence="7">
    <location>
        <begin position="348"/>
        <end position="528"/>
    </location>
</feature>
<keyword evidence="10" id="KW-1185">Reference proteome</keyword>
<dbReference type="Pfam" id="PF12698">
    <property type="entry name" value="ABC2_membrane_3"/>
    <property type="match status" value="1"/>
</dbReference>
<keyword evidence="3 6" id="KW-0812">Transmembrane</keyword>
<dbReference type="SUPFAM" id="SSF52540">
    <property type="entry name" value="P-loop containing nucleoside triphosphate hydrolases"/>
    <property type="match status" value="1"/>
</dbReference>
<feature type="domain" description="ABC-2 type transporter transmembrane" evidence="8">
    <location>
        <begin position="81"/>
        <end position="242"/>
    </location>
</feature>